<dbReference type="GeneID" id="87887874"/>
<feature type="transmembrane region" description="Helical" evidence="2">
    <location>
        <begin position="12"/>
        <end position="41"/>
    </location>
</feature>
<organism evidence="3 4">
    <name type="scientific">Chaetomium strumarium</name>
    <dbReference type="NCBI Taxonomy" id="1170767"/>
    <lineage>
        <taxon>Eukaryota</taxon>
        <taxon>Fungi</taxon>
        <taxon>Dikarya</taxon>
        <taxon>Ascomycota</taxon>
        <taxon>Pezizomycotina</taxon>
        <taxon>Sordariomycetes</taxon>
        <taxon>Sordariomycetidae</taxon>
        <taxon>Sordariales</taxon>
        <taxon>Chaetomiaceae</taxon>
        <taxon>Chaetomium</taxon>
    </lineage>
</organism>
<gene>
    <name evidence="3" type="ORF">B0T15DRAFT_528540</name>
</gene>
<reference evidence="3" key="2">
    <citation type="submission" date="2023-06" db="EMBL/GenBank/DDBJ databases">
        <authorList>
            <consortium name="Lawrence Berkeley National Laboratory"/>
            <person name="Mondo S.J."/>
            <person name="Hensen N."/>
            <person name="Bonometti L."/>
            <person name="Westerberg I."/>
            <person name="Brannstrom I.O."/>
            <person name="Guillou S."/>
            <person name="Cros-Aarteil S."/>
            <person name="Calhoun S."/>
            <person name="Haridas S."/>
            <person name="Kuo A."/>
            <person name="Pangilinan J."/>
            <person name="Riley R."/>
            <person name="Labutti K."/>
            <person name="Andreopoulos B."/>
            <person name="Lipzen A."/>
            <person name="Chen C."/>
            <person name="Yanf M."/>
            <person name="Daum C."/>
            <person name="Ng V."/>
            <person name="Clum A."/>
            <person name="Steindorff A."/>
            <person name="Ohm R."/>
            <person name="Martin F."/>
            <person name="Silar P."/>
            <person name="Natvig D."/>
            <person name="Lalanne C."/>
            <person name="Gautier V."/>
            <person name="Ament-Velasquez S.L."/>
            <person name="Kruys A."/>
            <person name="Hutchinson M.I."/>
            <person name="Powell A.J."/>
            <person name="Barry K."/>
            <person name="Miller A.N."/>
            <person name="Grigoriev I.V."/>
            <person name="Debuchy R."/>
            <person name="Gladieux P."/>
            <person name="Thoren M.H."/>
            <person name="Johannesson H."/>
        </authorList>
    </citation>
    <scope>NUCLEOTIDE SEQUENCE</scope>
    <source>
        <strain evidence="3">CBS 333.67</strain>
    </source>
</reference>
<dbReference type="EMBL" id="JAUDZG010000003">
    <property type="protein sequence ID" value="KAK3306902.1"/>
    <property type="molecule type" value="Genomic_DNA"/>
</dbReference>
<keyword evidence="2" id="KW-0812">Transmembrane</keyword>
<protein>
    <submittedName>
        <fullName evidence="3">Uncharacterized protein</fullName>
    </submittedName>
</protein>
<evidence type="ECO:0000313" key="3">
    <source>
        <dbReference type="EMBL" id="KAK3306902.1"/>
    </source>
</evidence>
<keyword evidence="2" id="KW-1133">Transmembrane helix</keyword>
<sequence length="82" mass="9339">MASADVVAMLVYLILFLPLIFPNFVLFSLFCFFNHFLALYAHYRRDAVRPRLQARAAREAHGHVRPPPDGPSLRGYPAKLPT</sequence>
<evidence type="ECO:0000313" key="4">
    <source>
        <dbReference type="Proteomes" id="UP001273166"/>
    </source>
</evidence>
<dbReference type="AlphaFoldDB" id="A0AAJ0M2S8"/>
<keyword evidence="4" id="KW-1185">Reference proteome</keyword>
<reference evidence="3" key="1">
    <citation type="journal article" date="2023" name="Mol. Phylogenet. Evol.">
        <title>Genome-scale phylogeny and comparative genomics of the fungal order Sordariales.</title>
        <authorList>
            <person name="Hensen N."/>
            <person name="Bonometti L."/>
            <person name="Westerberg I."/>
            <person name="Brannstrom I.O."/>
            <person name="Guillou S."/>
            <person name="Cros-Aarteil S."/>
            <person name="Calhoun S."/>
            <person name="Haridas S."/>
            <person name="Kuo A."/>
            <person name="Mondo S."/>
            <person name="Pangilinan J."/>
            <person name="Riley R."/>
            <person name="LaButti K."/>
            <person name="Andreopoulos B."/>
            <person name="Lipzen A."/>
            <person name="Chen C."/>
            <person name="Yan M."/>
            <person name="Daum C."/>
            <person name="Ng V."/>
            <person name="Clum A."/>
            <person name="Steindorff A."/>
            <person name="Ohm R.A."/>
            <person name="Martin F."/>
            <person name="Silar P."/>
            <person name="Natvig D.O."/>
            <person name="Lalanne C."/>
            <person name="Gautier V."/>
            <person name="Ament-Velasquez S.L."/>
            <person name="Kruys A."/>
            <person name="Hutchinson M.I."/>
            <person name="Powell A.J."/>
            <person name="Barry K."/>
            <person name="Miller A.N."/>
            <person name="Grigoriev I.V."/>
            <person name="Debuchy R."/>
            <person name="Gladieux P."/>
            <person name="Hiltunen Thoren M."/>
            <person name="Johannesson H."/>
        </authorList>
    </citation>
    <scope>NUCLEOTIDE SEQUENCE</scope>
    <source>
        <strain evidence="3">CBS 333.67</strain>
    </source>
</reference>
<feature type="region of interest" description="Disordered" evidence="1">
    <location>
        <begin position="58"/>
        <end position="82"/>
    </location>
</feature>
<dbReference type="Proteomes" id="UP001273166">
    <property type="component" value="Unassembled WGS sequence"/>
</dbReference>
<comment type="caution">
    <text evidence="3">The sequence shown here is derived from an EMBL/GenBank/DDBJ whole genome shotgun (WGS) entry which is preliminary data.</text>
</comment>
<evidence type="ECO:0000256" key="2">
    <source>
        <dbReference type="SAM" id="Phobius"/>
    </source>
</evidence>
<keyword evidence="2" id="KW-0472">Membrane</keyword>
<accession>A0AAJ0M2S8</accession>
<name>A0AAJ0M2S8_9PEZI</name>
<evidence type="ECO:0000256" key="1">
    <source>
        <dbReference type="SAM" id="MobiDB-lite"/>
    </source>
</evidence>
<dbReference type="RefSeq" id="XP_062722682.1">
    <property type="nucleotide sequence ID" value="XM_062869045.1"/>
</dbReference>
<proteinExistence type="predicted"/>